<dbReference type="EMBL" id="QENY01000004">
    <property type="protein sequence ID" value="PVX57438.1"/>
    <property type="molecule type" value="Genomic_DNA"/>
</dbReference>
<evidence type="ECO:0000313" key="4">
    <source>
        <dbReference type="EMBL" id="PVX57438.1"/>
    </source>
</evidence>
<dbReference type="RefSeq" id="WP_116615961.1">
    <property type="nucleotide sequence ID" value="NZ_QENY01000004.1"/>
</dbReference>
<protein>
    <submittedName>
        <fullName evidence="4">Uncharacterized protein with TBP-like fold DUF4468</fullName>
    </submittedName>
</protein>
<feature type="domain" description="DUF4468" evidence="3">
    <location>
        <begin position="68"/>
        <end position="160"/>
    </location>
</feature>
<keyword evidence="5" id="KW-1185">Reference proteome</keyword>
<feature type="chain" id="PRO_5015557960" evidence="2">
    <location>
        <begin position="19"/>
        <end position="223"/>
    </location>
</feature>
<keyword evidence="2" id="KW-0732">Signal</keyword>
<feature type="region of interest" description="Disordered" evidence="1">
    <location>
        <begin position="23"/>
        <end position="54"/>
    </location>
</feature>
<name>A0A2U0UIH2_9BACT</name>
<evidence type="ECO:0000256" key="2">
    <source>
        <dbReference type="SAM" id="SignalP"/>
    </source>
</evidence>
<sequence length="223" mass="25583">MKKIFMALLACLPLMGMAQNTWELPKEETPQQNQRGKRDNTSEKKAKTGENPKYLAGTVPEVDGKVVFKLEKDVPGMTADDIYTKVYNAILAITKEENQFPQSKIAVVNKSQHIVAARLKEWMVFQNTFLALDRTIFNYTLIARADDGHLTLTMERLNYQYEQERTDTNSGMAITAEQWITDRQALTRKGNKFAKSSGKFRRKTIDRKDYIFGLVCKALNVKY</sequence>
<gene>
    <name evidence="4" type="ORF">C7379_10454</name>
</gene>
<dbReference type="CDD" id="cd12190">
    <property type="entry name" value="Bacova_04320_like"/>
    <property type="match status" value="1"/>
</dbReference>
<accession>A0A2U0UIH2</accession>
<dbReference type="Proteomes" id="UP000245870">
    <property type="component" value="Unassembled WGS sequence"/>
</dbReference>
<proteinExistence type="predicted"/>
<dbReference type="Gene3D" id="3.30.530.80">
    <property type="match status" value="1"/>
</dbReference>
<evidence type="ECO:0000313" key="5">
    <source>
        <dbReference type="Proteomes" id="UP000245870"/>
    </source>
</evidence>
<comment type="caution">
    <text evidence="4">The sequence shown here is derived from an EMBL/GenBank/DDBJ whole genome shotgun (WGS) entry which is preliminary data.</text>
</comment>
<reference evidence="4 5" key="1">
    <citation type="submission" date="2018-05" db="EMBL/GenBank/DDBJ databases">
        <title>Genomic Encyclopedia of Type Strains, Phase IV (KMG-IV): sequencing the most valuable type-strain genomes for metagenomic binning, comparative biology and taxonomic classification.</title>
        <authorList>
            <person name="Goeker M."/>
        </authorList>
    </citation>
    <scope>NUCLEOTIDE SEQUENCE [LARGE SCALE GENOMIC DNA]</scope>
    <source>
        <strain evidence="4 5">DSM 100333</strain>
    </source>
</reference>
<feature type="compositionally biased region" description="Basic and acidic residues" evidence="1">
    <location>
        <begin position="36"/>
        <end position="50"/>
    </location>
</feature>
<feature type="signal peptide" evidence="2">
    <location>
        <begin position="1"/>
        <end position="18"/>
    </location>
</feature>
<evidence type="ECO:0000259" key="3">
    <source>
        <dbReference type="Pfam" id="PF14730"/>
    </source>
</evidence>
<dbReference type="InterPro" id="IPR027823">
    <property type="entry name" value="DUF4468"/>
</dbReference>
<organism evidence="4 5">
    <name type="scientific">Hallella colorans</name>
    <dbReference type="NCBI Taxonomy" id="1703337"/>
    <lineage>
        <taxon>Bacteria</taxon>
        <taxon>Pseudomonadati</taxon>
        <taxon>Bacteroidota</taxon>
        <taxon>Bacteroidia</taxon>
        <taxon>Bacteroidales</taxon>
        <taxon>Prevotellaceae</taxon>
        <taxon>Hallella</taxon>
    </lineage>
</organism>
<dbReference type="AlphaFoldDB" id="A0A2U0UIH2"/>
<dbReference type="OrthoDB" id="1067229at2"/>
<dbReference type="Pfam" id="PF14730">
    <property type="entry name" value="DUF4468"/>
    <property type="match status" value="1"/>
</dbReference>
<evidence type="ECO:0000256" key="1">
    <source>
        <dbReference type="SAM" id="MobiDB-lite"/>
    </source>
</evidence>